<reference evidence="3 4" key="1">
    <citation type="submission" date="2024-02" db="EMBL/GenBank/DDBJ databases">
        <title>Rhodopirellula caenicola NBRC 110016.</title>
        <authorList>
            <person name="Ichikawa N."/>
            <person name="Katano-Makiyama Y."/>
            <person name="Hidaka K."/>
        </authorList>
    </citation>
    <scope>NUCLEOTIDE SEQUENCE [LARGE SCALE GENOMIC DNA]</scope>
    <source>
        <strain evidence="3 4">NBRC 110016</strain>
    </source>
</reference>
<comment type="caution">
    <text evidence="3">The sequence shown here is derived from an EMBL/GenBank/DDBJ whole genome shotgun (WGS) entry which is preliminary data.</text>
</comment>
<evidence type="ECO:0000313" key="4">
    <source>
        <dbReference type="Proteomes" id="UP001416858"/>
    </source>
</evidence>
<dbReference type="PANTHER" id="PTHR43037">
    <property type="entry name" value="UNNAMED PRODUCT-RELATED"/>
    <property type="match status" value="1"/>
</dbReference>
<dbReference type="InterPro" id="IPR050955">
    <property type="entry name" value="Plant_Biomass_Hydrol_Est"/>
</dbReference>
<feature type="coiled-coil region" evidence="2">
    <location>
        <begin position="300"/>
        <end position="334"/>
    </location>
</feature>
<gene>
    <name evidence="3" type="ORF">Rcae01_02131</name>
</gene>
<dbReference type="InterPro" id="IPR029058">
    <property type="entry name" value="AB_hydrolase_fold"/>
</dbReference>
<proteinExistence type="predicted"/>
<dbReference type="SUPFAM" id="SSF53474">
    <property type="entry name" value="alpha/beta-Hydrolases"/>
    <property type="match status" value="1"/>
</dbReference>
<evidence type="ECO:0000256" key="2">
    <source>
        <dbReference type="SAM" id="Coils"/>
    </source>
</evidence>
<name>A0ABP9VT55_9BACT</name>
<sequence length="809" mass="90879">MERVCGSEIENEGRLNTWLRLKIGFAVRVVVVAMTCGLASGVSAEELFQLRNGMTLRGSKAEIASLNANAFSAAAAGEIKLRPIWVIDDGLTRIYLHGNGMSAAPPVAVRDIEQSIEFWQPTPLGGKEISAIGSILGVSPFNEFGRRVMTVRGVDGSPMRLVQGITEINGRYARVQGLKGEKSYVWDMRLATSSLKSETLKSIFRRRMDWDNLDKRLEAVRFFMEAGRNGDAIDVLREAIDTFPEAAKMQRQVVVLIERQANQLLDEAKLRAESGQEDLALQILEQFPTDQLGRVTRLQVEDAKQKIRDSQRQAEALIAQLDGQIQQLKQAEDLQPIFTEIKQGLSSATMIRLSDYIRLGQSEAVPLENRVALAVAGWLLGSGSGEQNLTITISLVKVRDLVAEYLGTSDAGRRQAILAELQNLEGAEAEYVDRMLPLLTPALDWPEGAAHATIPGMYLVGDETEQLDQPPRPRYVVQLPPNYNPLREYPCVLALHPVRGTPVSEIDWWSGVYNEEMQARLGHASRYGFIVVAPLWTRDSQRDYEYSAREHERVLVSLRDAMRRSSIDADRIFIAGHGEGGAAAWDIAYSHPDLWAGMISISGEPAKTIAHYHPNAPYVPMYLVMGERDGAPTPLVRNGPIMDDYVKFKSDAMVVMYKGRGREFFYEEIHRLFEWMRLPSHVRKEAPDDIDAVTMRAGDNFFWWLELGAIKSDVAVDPLLWEQSERLRAASVSASIGSDNQIRIIQGPAEQFMVWLRPMRNVDMSKPLTIRYRSRRVMFDFDGSLETLLEDARRRADRKRPFWAGVAVP</sequence>
<protein>
    <recommendedName>
        <fullName evidence="5">Alpha/beta hydrolase family protein</fullName>
    </recommendedName>
</protein>
<evidence type="ECO:0000256" key="1">
    <source>
        <dbReference type="ARBA" id="ARBA00022729"/>
    </source>
</evidence>
<dbReference type="PANTHER" id="PTHR43037:SF1">
    <property type="entry name" value="BLL1128 PROTEIN"/>
    <property type="match status" value="1"/>
</dbReference>
<dbReference type="Gene3D" id="3.40.50.1820">
    <property type="entry name" value="alpha/beta hydrolase"/>
    <property type="match status" value="1"/>
</dbReference>
<dbReference type="EMBL" id="BAABRO010000003">
    <property type="protein sequence ID" value="GAA5506678.1"/>
    <property type="molecule type" value="Genomic_DNA"/>
</dbReference>
<keyword evidence="4" id="KW-1185">Reference proteome</keyword>
<keyword evidence="2" id="KW-0175">Coiled coil</keyword>
<organism evidence="3 4">
    <name type="scientific">Novipirellula caenicola</name>
    <dbReference type="NCBI Taxonomy" id="1536901"/>
    <lineage>
        <taxon>Bacteria</taxon>
        <taxon>Pseudomonadati</taxon>
        <taxon>Planctomycetota</taxon>
        <taxon>Planctomycetia</taxon>
        <taxon>Pirellulales</taxon>
        <taxon>Pirellulaceae</taxon>
        <taxon>Novipirellula</taxon>
    </lineage>
</organism>
<keyword evidence="1" id="KW-0732">Signal</keyword>
<evidence type="ECO:0008006" key="5">
    <source>
        <dbReference type="Google" id="ProtNLM"/>
    </source>
</evidence>
<evidence type="ECO:0000313" key="3">
    <source>
        <dbReference type="EMBL" id="GAA5506678.1"/>
    </source>
</evidence>
<accession>A0ABP9VT55</accession>
<dbReference type="Proteomes" id="UP001416858">
    <property type="component" value="Unassembled WGS sequence"/>
</dbReference>